<keyword evidence="2" id="KW-1185">Reference proteome</keyword>
<proteinExistence type="predicted"/>
<feature type="region of interest" description="Disordered" evidence="1">
    <location>
        <begin position="45"/>
        <end position="226"/>
    </location>
</feature>
<dbReference type="GeneID" id="41955365"/>
<feature type="compositionally biased region" description="Polar residues" evidence="1">
    <location>
        <begin position="111"/>
        <end position="121"/>
    </location>
</feature>
<evidence type="ECO:0000256" key="1">
    <source>
        <dbReference type="SAM" id="MobiDB-lite"/>
    </source>
</evidence>
<feature type="compositionally biased region" description="Polar residues" evidence="1">
    <location>
        <begin position="656"/>
        <end position="666"/>
    </location>
</feature>
<feature type="compositionally biased region" description="Polar residues" evidence="1">
    <location>
        <begin position="327"/>
        <end position="337"/>
    </location>
</feature>
<dbReference type="Proteomes" id="UP000515153">
    <property type="component" value="Unplaced"/>
</dbReference>
<feature type="region of interest" description="Disordered" evidence="1">
    <location>
        <begin position="692"/>
        <end position="713"/>
    </location>
</feature>
<dbReference type="KEGG" id="pgri:PgNI_00370"/>
<feature type="compositionally biased region" description="Low complexity" evidence="1">
    <location>
        <begin position="633"/>
        <end position="655"/>
    </location>
</feature>
<reference evidence="3" key="3">
    <citation type="submission" date="2025-08" db="UniProtKB">
        <authorList>
            <consortium name="RefSeq"/>
        </authorList>
    </citation>
    <scope>IDENTIFICATION</scope>
    <source>
        <strain evidence="3">NI907</strain>
    </source>
</reference>
<protein>
    <submittedName>
        <fullName evidence="3">Uncharacterized protein</fullName>
    </submittedName>
</protein>
<name>A0A6P8BJR6_PYRGI</name>
<evidence type="ECO:0000313" key="3">
    <source>
        <dbReference type="RefSeq" id="XP_030987352.1"/>
    </source>
</evidence>
<feature type="region of interest" description="Disordered" evidence="1">
    <location>
        <begin position="367"/>
        <end position="388"/>
    </location>
</feature>
<feature type="compositionally biased region" description="Polar residues" evidence="1">
    <location>
        <begin position="208"/>
        <end position="224"/>
    </location>
</feature>
<organism evidence="2 3">
    <name type="scientific">Pyricularia grisea</name>
    <name type="common">Crabgrass-specific blast fungus</name>
    <name type="synonym">Magnaporthe grisea</name>
    <dbReference type="NCBI Taxonomy" id="148305"/>
    <lineage>
        <taxon>Eukaryota</taxon>
        <taxon>Fungi</taxon>
        <taxon>Dikarya</taxon>
        <taxon>Ascomycota</taxon>
        <taxon>Pezizomycotina</taxon>
        <taxon>Sordariomycetes</taxon>
        <taxon>Sordariomycetidae</taxon>
        <taxon>Magnaporthales</taxon>
        <taxon>Pyriculariaceae</taxon>
        <taxon>Pyricularia</taxon>
    </lineage>
</organism>
<sequence>MASSVSTPGSGKGGLPAHYFDRAGSLQRMLELETQFKLARLGIGRAESTPDLRIQNQDLTSESDLRTLQDRRRDLGPTPQEGAANDAMLNSVRRRSVTGPPLSIDIVPSARANSKNRSKTVSFAAPDEDDDSDRSSICQSPGWGDLGFSKKKKKKEKEKSPTTPKSAEDKKTKRRSRLSKLAPRRSAAQPTSPVPPLPPVPKPPSSVAGDSQIQPTKPAITQPSGILKTTEMLIKSTPISNVFNENYTTSTKSSTMAVSAQQQPQPQPPVPVAHVPFDQDRGFVGGIRLERETEAASQVLSHSRIRSRSGSLSLFPNARPVINPQQRVPMQRSQSSGPGIDGHQHSANPVAKIPRSVTLTDVLSTRNHRDTTEKQTPSHVMSPTQVGYPSSQSLLYSTASRTADFFQARQEKNERELAMRESSGTAQVGNASVVAVGAHHDVQNFEFPKSAHNTGDFKQQLRKQPPLYAMPNNTFSPLQGDLQWQQQSPISGPVGSISSFASNMDQRSMYAQSVGQDAQRDASVGNKGLSPPPRQAYAQSYHSGSSSAGEDQSPPNVKTVYLSNRGTSQSPPHSGTARSFKEKAMAMLRSPTAESAPVITGPFNPRGTGLSFHEGGPEPEISTSVEQLVAAPSRRAGQASGSSSTSSFDDSYMTSLNTTPDSSRPQSAKEMPAIVTEMTNVPGRGKIVANDSRTHRHSHQASLVMMKQPSLRSRLKRSSSTYSQVDSPFHLEASAKYEFSNGKPVLSTPVPSQKGESFVIDFSELVATGDKIEGTEPTQALVKTNSRDEQPNGRVWHNIANSVDSVDSEPSDLSRATSQEESDGSSTAVDVSFLPPLKHEPFIPPKSRARKSRMLRSTESTDDDESTAPRIAIAVEHPQLATGAAYLREARKSVLMPPSLISMPQSKPPKIPARLALAPPISMVIPKAAKTPKPILANSSANRLSAQTIMIPPAIPAPEKASAPAGVTVSRRSLLPPPSPSSTANAVVIKKTAPPPELLGQKVAKMLVECCSCRFLHDMPSRVYECMVSPDAVVEDHAMGISGAITTMVKCPWCAHNMSTSCCAGYAAVIHLTERMH</sequence>
<feature type="region of interest" description="Disordered" evidence="1">
    <location>
        <begin position="509"/>
        <end position="668"/>
    </location>
</feature>
<reference evidence="3" key="2">
    <citation type="submission" date="2019-10" db="EMBL/GenBank/DDBJ databases">
        <authorList>
            <consortium name="NCBI Genome Project"/>
        </authorList>
    </citation>
    <scope>NUCLEOTIDE SEQUENCE</scope>
    <source>
        <strain evidence="3">NI907</strain>
    </source>
</reference>
<dbReference type="RefSeq" id="XP_030987352.1">
    <property type="nucleotide sequence ID" value="XM_031120451.1"/>
</dbReference>
<feature type="region of interest" description="Disordered" evidence="1">
    <location>
        <begin position="770"/>
        <end position="871"/>
    </location>
</feature>
<evidence type="ECO:0000313" key="2">
    <source>
        <dbReference type="Proteomes" id="UP000515153"/>
    </source>
</evidence>
<feature type="compositionally biased region" description="Polar residues" evidence="1">
    <location>
        <begin position="537"/>
        <end position="577"/>
    </location>
</feature>
<feature type="compositionally biased region" description="Polar residues" evidence="1">
    <location>
        <begin position="374"/>
        <end position="388"/>
    </location>
</feature>
<dbReference type="AlphaFoldDB" id="A0A6P8BJR6"/>
<feature type="region of interest" description="Disordered" evidence="1">
    <location>
        <begin position="327"/>
        <end position="347"/>
    </location>
</feature>
<feature type="compositionally biased region" description="Pro residues" evidence="1">
    <location>
        <begin position="192"/>
        <end position="204"/>
    </location>
</feature>
<feature type="compositionally biased region" description="Basic and acidic residues" evidence="1">
    <location>
        <begin position="63"/>
        <end position="75"/>
    </location>
</feature>
<accession>A0A6P8BJR6</accession>
<gene>
    <name evidence="3" type="ORF">PgNI_00370</name>
</gene>
<feature type="compositionally biased region" description="Polar residues" evidence="1">
    <location>
        <begin position="814"/>
        <end position="829"/>
    </location>
</feature>
<reference evidence="3" key="1">
    <citation type="journal article" date="2019" name="Mol. Biol. Evol.">
        <title>Blast fungal genomes show frequent chromosomal changes, gene gains and losses, and effector gene turnover.</title>
        <authorList>
            <person name="Gomez Luciano L.B."/>
            <person name="Jason Tsai I."/>
            <person name="Chuma I."/>
            <person name="Tosa Y."/>
            <person name="Chen Y.H."/>
            <person name="Li J.Y."/>
            <person name="Li M.Y."/>
            <person name="Jade Lu M.Y."/>
            <person name="Nakayashiki H."/>
            <person name="Li W.H."/>
        </authorList>
    </citation>
    <scope>NUCLEOTIDE SEQUENCE</scope>
    <source>
        <strain evidence="3">NI907</strain>
    </source>
</reference>